<dbReference type="PROSITE" id="PS50968">
    <property type="entry name" value="BIOTINYL_LIPOYL"/>
    <property type="match status" value="1"/>
</dbReference>
<dbReference type="InterPro" id="IPR000089">
    <property type="entry name" value="Biotin_lipoyl"/>
</dbReference>
<gene>
    <name evidence="6" type="ORF">SAMN05192539_10064</name>
</gene>
<evidence type="ECO:0000256" key="1">
    <source>
        <dbReference type="ARBA" id="ARBA00003761"/>
    </source>
</evidence>
<keyword evidence="4" id="KW-0444">Lipid biosynthesis</keyword>
<evidence type="ECO:0000313" key="6">
    <source>
        <dbReference type="EMBL" id="SEJ02834.1"/>
    </source>
</evidence>
<evidence type="ECO:0000256" key="4">
    <source>
        <dbReference type="RuleBase" id="RU364072"/>
    </source>
</evidence>
<dbReference type="InterPro" id="IPR050709">
    <property type="entry name" value="Biotin_Carboxyl_Carrier/Decarb"/>
</dbReference>
<keyword evidence="4" id="KW-0275">Fatty acid biosynthesis</keyword>
<dbReference type="InterPro" id="IPR001249">
    <property type="entry name" value="AcCoA_biotinCC"/>
</dbReference>
<dbReference type="UniPathway" id="UPA00094"/>
<dbReference type="InterPro" id="IPR011053">
    <property type="entry name" value="Single_hybrid_motif"/>
</dbReference>
<dbReference type="RefSeq" id="WP_177200347.1">
    <property type="nucleotide sequence ID" value="NZ_FNYE01000006.1"/>
</dbReference>
<dbReference type="PANTHER" id="PTHR45266:SF3">
    <property type="entry name" value="OXALOACETATE DECARBOXYLASE ALPHA CHAIN"/>
    <property type="match status" value="1"/>
</dbReference>
<dbReference type="AlphaFoldDB" id="A0A1H6VIR5"/>
<evidence type="ECO:0000256" key="2">
    <source>
        <dbReference type="ARBA" id="ARBA00017562"/>
    </source>
</evidence>
<dbReference type="GO" id="GO:0009317">
    <property type="term" value="C:acetyl-CoA carboxylase complex"/>
    <property type="evidence" value="ECO:0007669"/>
    <property type="project" value="InterPro"/>
</dbReference>
<dbReference type="PANTHER" id="PTHR45266">
    <property type="entry name" value="OXALOACETATE DECARBOXYLASE ALPHA CHAIN"/>
    <property type="match status" value="1"/>
</dbReference>
<dbReference type="CDD" id="cd06850">
    <property type="entry name" value="biotinyl_domain"/>
    <property type="match status" value="1"/>
</dbReference>
<dbReference type="Proteomes" id="UP000198866">
    <property type="component" value="Unassembled WGS sequence"/>
</dbReference>
<dbReference type="STRING" id="667676.SAMN05192539_10064"/>
<accession>A0A1H6VIR5</accession>
<protein>
    <recommendedName>
        <fullName evidence="2 4">Biotin carboxyl carrier protein of acetyl-CoA carboxylase</fullName>
    </recommendedName>
</protein>
<comment type="pathway">
    <text evidence="4">Lipid metabolism; fatty acid biosynthesis.</text>
</comment>
<sequence>MNIRRIRRAVGLVVKSSLSELHFEDAMGMTLIVRNHPQPGMAAAAHAAMGVEPDVAAAAPAGAPRSGLPCAAPTRIVASPMVGRFYRGARHDGVPLSTVGEKIEAGQAVGSVEVMRLMYAIRSDFAGTIESVLVEEGEAVEYGQPLVRIT</sequence>
<dbReference type="GO" id="GO:0006633">
    <property type="term" value="P:fatty acid biosynthetic process"/>
    <property type="evidence" value="ECO:0007669"/>
    <property type="project" value="UniProtKB-UniPathway"/>
</dbReference>
<evidence type="ECO:0000259" key="5">
    <source>
        <dbReference type="PROSITE" id="PS50968"/>
    </source>
</evidence>
<evidence type="ECO:0000256" key="3">
    <source>
        <dbReference type="ARBA" id="ARBA00023267"/>
    </source>
</evidence>
<organism evidence="6 7">
    <name type="scientific">Paraburkholderia diazotrophica</name>
    <dbReference type="NCBI Taxonomy" id="667676"/>
    <lineage>
        <taxon>Bacteria</taxon>
        <taxon>Pseudomonadati</taxon>
        <taxon>Pseudomonadota</taxon>
        <taxon>Betaproteobacteria</taxon>
        <taxon>Burkholderiales</taxon>
        <taxon>Burkholderiaceae</taxon>
        <taxon>Paraburkholderia</taxon>
    </lineage>
</organism>
<keyword evidence="4" id="KW-0443">Lipid metabolism</keyword>
<feature type="domain" description="Lipoyl-binding" evidence="5">
    <location>
        <begin position="74"/>
        <end position="150"/>
    </location>
</feature>
<dbReference type="EMBL" id="FNYE01000006">
    <property type="protein sequence ID" value="SEJ02834.1"/>
    <property type="molecule type" value="Genomic_DNA"/>
</dbReference>
<dbReference type="PRINTS" id="PR01071">
    <property type="entry name" value="ACOABIOTINCC"/>
</dbReference>
<comment type="function">
    <text evidence="1 4">This protein is a component of the acetyl coenzyme A carboxylase complex; first, biotin carboxylase catalyzes the carboxylation of the carrier protein and then the transcarboxylase transfers the carboxyl group to form malonyl-CoA.</text>
</comment>
<reference evidence="7" key="1">
    <citation type="submission" date="2016-10" db="EMBL/GenBank/DDBJ databases">
        <authorList>
            <person name="Varghese N."/>
            <person name="Submissions S."/>
        </authorList>
    </citation>
    <scope>NUCLEOTIDE SEQUENCE [LARGE SCALE GENOMIC DNA]</scope>
    <source>
        <strain evidence="7">LMG 26031</strain>
    </source>
</reference>
<name>A0A1H6VIR5_9BURK</name>
<dbReference type="Pfam" id="PF00364">
    <property type="entry name" value="Biotin_lipoyl"/>
    <property type="match status" value="1"/>
</dbReference>
<keyword evidence="4" id="KW-0276">Fatty acid metabolism</keyword>
<dbReference type="GO" id="GO:0003989">
    <property type="term" value="F:acetyl-CoA carboxylase activity"/>
    <property type="evidence" value="ECO:0007669"/>
    <property type="project" value="InterPro"/>
</dbReference>
<proteinExistence type="predicted"/>
<keyword evidence="3 4" id="KW-0092">Biotin</keyword>
<dbReference type="Gene3D" id="2.40.50.100">
    <property type="match status" value="1"/>
</dbReference>
<evidence type="ECO:0000313" key="7">
    <source>
        <dbReference type="Proteomes" id="UP000198866"/>
    </source>
</evidence>
<keyword evidence="7" id="KW-1185">Reference proteome</keyword>
<dbReference type="SUPFAM" id="SSF51230">
    <property type="entry name" value="Single hybrid motif"/>
    <property type="match status" value="1"/>
</dbReference>